<dbReference type="EMBL" id="WHWB01004582">
    <property type="protein sequence ID" value="KAJ7428926.1"/>
    <property type="molecule type" value="Genomic_DNA"/>
</dbReference>
<feature type="compositionally biased region" description="Polar residues" evidence="1">
    <location>
        <begin position="47"/>
        <end position="63"/>
    </location>
</feature>
<feature type="compositionally biased region" description="Basic and acidic residues" evidence="1">
    <location>
        <begin position="9"/>
        <end position="35"/>
    </location>
</feature>
<organism evidence="2 3">
    <name type="scientific">Willisornis vidua</name>
    <name type="common">Xingu scale-backed antbird</name>
    <dbReference type="NCBI Taxonomy" id="1566151"/>
    <lineage>
        <taxon>Eukaryota</taxon>
        <taxon>Metazoa</taxon>
        <taxon>Chordata</taxon>
        <taxon>Craniata</taxon>
        <taxon>Vertebrata</taxon>
        <taxon>Euteleostomi</taxon>
        <taxon>Archelosauria</taxon>
        <taxon>Archosauria</taxon>
        <taxon>Dinosauria</taxon>
        <taxon>Saurischia</taxon>
        <taxon>Theropoda</taxon>
        <taxon>Coelurosauria</taxon>
        <taxon>Aves</taxon>
        <taxon>Neognathae</taxon>
        <taxon>Neoaves</taxon>
        <taxon>Telluraves</taxon>
        <taxon>Australaves</taxon>
        <taxon>Passeriformes</taxon>
        <taxon>Thamnophilidae</taxon>
        <taxon>Willisornis</taxon>
    </lineage>
</organism>
<dbReference type="Proteomes" id="UP001145742">
    <property type="component" value="Unassembled WGS sequence"/>
</dbReference>
<evidence type="ECO:0000313" key="3">
    <source>
        <dbReference type="Proteomes" id="UP001145742"/>
    </source>
</evidence>
<proteinExistence type="predicted"/>
<evidence type="ECO:0000313" key="2">
    <source>
        <dbReference type="EMBL" id="KAJ7428926.1"/>
    </source>
</evidence>
<keyword evidence="3" id="KW-1185">Reference proteome</keyword>
<evidence type="ECO:0000256" key="1">
    <source>
        <dbReference type="SAM" id="MobiDB-lite"/>
    </source>
</evidence>
<protein>
    <submittedName>
        <fullName evidence="2">Uncharacterized protein</fullName>
    </submittedName>
</protein>
<sequence length="152" mass="17246">MEELGSPKTGKEELGSHKIGMKEELGSPKTGKEELGSPFPRDGDPLQDSQRCSITFHTPNSCPTPDPSRESRRDLDHLQELLEDTKATLRDLEVLATREDNGTRYGDVIAQALPAIHEANLEFRESLENIRRELEEHVARVEHPRVLEQREQ</sequence>
<name>A0ABQ9E1F8_9PASS</name>
<reference evidence="2" key="1">
    <citation type="submission" date="2019-10" db="EMBL/GenBank/DDBJ databases">
        <authorList>
            <person name="Soares A.E.R."/>
            <person name="Aleixo A."/>
            <person name="Schneider P."/>
            <person name="Miyaki C.Y."/>
            <person name="Schneider M.P."/>
            <person name="Mello C."/>
            <person name="Vasconcelos A.T.R."/>
        </authorList>
    </citation>
    <scope>NUCLEOTIDE SEQUENCE</scope>
    <source>
        <tissue evidence="2">Muscle</tissue>
    </source>
</reference>
<gene>
    <name evidence="2" type="ORF">WISP_00441</name>
</gene>
<comment type="caution">
    <text evidence="2">The sequence shown here is derived from an EMBL/GenBank/DDBJ whole genome shotgun (WGS) entry which is preliminary data.</text>
</comment>
<accession>A0ABQ9E1F8</accession>
<feature type="region of interest" description="Disordered" evidence="1">
    <location>
        <begin position="1"/>
        <end position="72"/>
    </location>
</feature>